<comment type="caution">
    <text evidence="2">The sequence shown here is derived from an EMBL/GenBank/DDBJ whole genome shotgun (WGS) entry which is preliminary data.</text>
</comment>
<reference evidence="2" key="1">
    <citation type="submission" date="2023-06" db="EMBL/GenBank/DDBJ databases">
        <authorList>
            <person name="Noh H."/>
        </authorList>
    </citation>
    <scope>NUCLEOTIDE SEQUENCE</scope>
    <source>
        <strain evidence="2">DUCC20226</strain>
    </source>
</reference>
<evidence type="ECO:0000313" key="2">
    <source>
        <dbReference type="EMBL" id="KAK2602471.1"/>
    </source>
</evidence>
<evidence type="ECO:0000313" key="3">
    <source>
        <dbReference type="Proteomes" id="UP001265746"/>
    </source>
</evidence>
<gene>
    <name evidence="2" type="ORF">N8I77_009000</name>
</gene>
<name>A0AAD9S8Q8_PHOAM</name>
<proteinExistence type="predicted"/>
<organism evidence="2 3">
    <name type="scientific">Phomopsis amygdali</name>
    <name type="common">Fusicoccum amygdali</name>
    <dbReference type="NCBI Taxonomy" id="1214568"/>
    <lineage>
        <taxon>Eukaryota</taxon>
        <taxon>Fungi</taxon>
        <taxon>Dikarya</taxon>
        <taxon>Ascomycota</taxon>
        <taxon>Pezizomycotina</taxon>
        <taxon>Sordariomycetes</taxon>
        <taxon>Sordariomycetidae</taxon>
        <taxon>Diaporthales</taxon>
        <taxon>Diaporthaceae</taxon>
        <taxon>Diaporthe</taxon>
    </lineage>
</organism>
<feature type="region of interest" description="Disordered" evidence="1">
    <location>
        <begin position="49"/>
        <end position="84"/>
    </location>
</feature>
<dbReference type="Proteomes" id="UP001265746">
    <property type="component" value="Unassembled WGS sequence"/>
</dbReference>
<evidence type="ECO:0000256" key="1">
    <source>
        <dbReference type="SAM" id="MobiDB-lite"/>
    </source>
</evidence>
<sequence>MSRLDLSCELKAPLSSTGPHQRPQQPFPVVFAPDDLFSKLDVQLVGSLASTNRTTREPMPGRIGPTKRNVAIGPSPEPSSSIFGSITKKNKGVGVAWLAMEDFGRWRLICNTDPDMAPPDD</sequence>
<keyword evidence="3" id="KW-1185">Reference proteome</keyword>
<protein>
    <submittedName>
        <fullName evidence="2">Uncharacterized protein</fullName>
    </submittedName>
</protein>
<dbReference type="EMBL" id="JAUJFL010000005">
    <property type="protein sequence ID" value="KAK2602471.1"/>
    <property type="molecule type" value="Genomic_DNA"/>
</dbReference>
<accession>A0AAD9S8Q8</accession>
<dbReference type="AlphaFoldDB" id="A0AAD9S8Q8"/>